<protein>
    <submittedName>
        <fullName evidence="2">Predicted transcriptional regulator</fullName>
    </submittedName>
</protein>
<dbReference type="PANTHER" id="PTHR37318">
    <property type="entry name" value="BSL7504 PROTEIN"/>
    <property type="match status" value="1"/>
</dbReference>
<evidence type="ECO:0000313" key="2">
    <source>
        <dbReference type="EMBL" id="SNB64097.1"/>
    </source>
</evidence>
<dbReference type="InterPro" id="IPR027395">
    <property type="entry name" value="WH_DNA-bd_dom"/>
</dbReference>
<dbReference type="GO" id="GO:0003700">
    <property type="term" value="F:DNA-binding transcription factor activity"/>
    <property type="evidence" value="ECO:0007669"/>
    <property type="project" value="InterPro"/>
</dbReference>
<dbReference type="InterPro" id="IPR011991">
    <property type="entry name" value="ArsR-like_HTH"/>
</dbReference>
<dbReference type="SUPFAM" id="SSF46785">
    <property type="entry name" value="Winged helix' DNA-binding domain"/>
    <property type="match status" value="1"/>
</dbReference>
<dbReference type="Pfam" id="PF13601">
    <property type="entry name" value="HTH_34"/>
    <property type="match status" value="1"/>
</dbReference>
<dbReference type="EMBL" id="FYEK01000027">
    <property type="protein sequence ID" value="SNB64097.1"/>
    <property type="molecule type" value="Genomic_DNA"/>
</dbReference>
<evidence type="ECO:0000313" key="3">
    <source>
        <dbReference type="Proteomes" id="UP000197025"/>
    </source>
</evidence>
<dbReference type="CDD" id="cd00090">
    <property type="entry name" value="HTH_ARSR"/>
    <property type="match status" value="1"/>
</dbReference>
<dbReference type="InParanoid" id="A0A212QWJ2"/>
<accession>A0A212QWJ2</accession>
<dbReference type="InterPro" id="IPR036390">
    <property type="entry name" value="WH_DNA-bd_sf"/>
</dbReference>
<reference evidence="3" key="1">
    <citation type="submission" date="2017-06" db="EMBL/GenBank/DDBJ databases">
        <authorList>
            <person name="Varghese N."/>
            <person name="Submissions S."/>
        </authorList>
    </citation>
    <scope>NUCLEOTIDE SEQUENCE [LARGE SCALE GENOMIC DNA]</scope>
    <source>
        <strain evidence="3">JAD2</strain>
    </source>
</reference>
<gene>
    <name evidence="2" type="ORF">SAMN02746019_00007760</name>
</gene>
<dbReference type="AlphaFoldDB" id="A0A212QWJ2"/>
<proteinExistence type="predicted"/>
<dbReference type="Proteomes" id="UP000197025">
    <property type="component" value="Unassembled WGS sequence"/>
</dbReference>
<dbReference type="OrthoDB" id="9800369at2"/>
<dbReference type="SMART" id="SM00418">
    <property type="entry name" value="HTH_ARSR"/>
    <property type="match status" value="1"/>
</dbReference>
<dbReference type="InterPro" id="IPR036388">
    <property type="entry name" value="WH-like_DNA-bd_sf"/>
</dbReference>
<name>A0A212QWJ2_9CHLR</name>
<dbReference type="InterPro" id="IPR001845">
    <property type="entry name" value="HTH_ArsR_DNA-bd_dom"/>
</dbReference>
<keyword evidence="3" id="KW-1185">Reference proteome</keyword>
<dbReference type="Gene3D" id="1.10.10.10">
    <property type="entry name" value="Winged helix-like DNA-binding domain superfamily/Winged helix DNA-binding domain"/>
    <property type="match status" value="1"/>
</dbReference>
<dbReference type="PANTHER" id="PTHR37318:SF1">
    <property type="entry name" value="BSL7504 PROTEIN"/>
    <property type="match status" value="1"/>
</dbReference>
<dbReference type="RefSeq" id="WP_088571027.1">
    <property type="nucleotide sequence ID" value="NZ_FYEK01000027.1"/>
</dbReference>
<evidence type="ECO:0000259" key="1">
    <source>
        <dbReference type="SMART" id="SM00418"/>
    </source>
</evidence>
<sequence>MEILDLDPIIHERVRLGIMTLLLQAGELDFGTLKRELGVTDGNLAQHLRVLEEHGLIEVHKAFVGRRPRTTYTLTPEGRRRLWEYLERLSALLRSLKKPGPRARR</sequence>
<organism evidence="2 3">
    <name type="scientific">Thermoflexus hugenholtzii JAD2</name>
    <dbReference type="NCBI Taxonomy" id="877466"/>
    <lineage>
        <taxon>Bacteria</taxon>
        <taxon>Bacillati</taxon>
        <taxon>Chloroflexota</taxon>
        <taxon>Thermoflexia</taxon>
        <taxon>Thermoflexales</taxon>
        <taxon>Thermoflexaceae</taxon>
        <taxon>Thermoflexus</taxon>
    </lineage>
</organism>
<feature type="domain" description="HTH arsR-type" evidence="1">
    <location>
        <begin position="2"/>
        <end position="87"/>
    </location>
</feature>